<proteinExistence type="predicted"/>
<evidence type="ECO:0000256" key="1">
    <source>
        <dbReference type="SAM" id="Phobius"/>
    </source>
</evidence>
<comment type="caution">
    <text evidence="2">The sequence shown here is derived from an EMBL/GenBank/DDBJ whole genome shotgun (WGS) entry which is preliminary data.</text>
</comment>
<protein>
    <submittedName>
        <fullName evidence="2">Uncharacterized protein</fullName>
    </submittedName>
</protein>
<keyword evidence="1" id="KW-0812">Transmembrane</keyword>
<accession>A0A1G2CM60</accession>
<name>A0A1G2CM60_9BACT</name>
<gene>
    <name evidence="2" type="ORF">A2390_02005</name>
</gene>
<evidence type="ECO:0000313" key="3">
    <source>
        <dbReference type="Proteomes" id="UP000178599"/>
    </source>
</evidence>
<feature type="transmembrane region" description="Helical" evidence="1">
    <location>
        <begin position="20"/>
        <end position="38"/>
    </location>
</feature>
<keyword evidence="1" id="KW-0472">Membrane</keyword>
<sequence length="223" mass="26208">MEWVKDVFSDSSFLKAASPLASYLSLGFLILLVSWWRWRNKIDNESIIISLNTPLIDKSGSQISNSLRMFTLLNCRLREVIENRFAQKFLLRAGEKTTIENPFINLGKNKFSILTLLLNDISSIFALWFVAKDMGAPVIEEEYIMALTRERYPKMRWETTRVMLVKKSWLVETNFTIIPPFEWNLQYPHHHWRIETLRKMKEDFLKGEGSQYCLVLSLVVPKL</sequence>
<organism evidence="2 3">
    <name type="scientific">Candidatus Liptonbacteria bacterium RIFOXYB1_FULL_36_10</name>
    <dbReference type="NCBI Taxonomy" id="1798654"/>
    <lineage>
        <taxon>Bacteria</taxon>
        <taxon>Candidatus Liptoniibacteriota</taxon>
    </lineage>
</organism>
<dbReference type="Proteomes" id="UP000178599">
    <property type="component" value="Unassembled WGS sequence"/>
</dbReference>
<reference evidence="2 3" key="1">
    <citation type="journal article" date="2016" name="Nat. Commun.">
        <title>Thousands of microbial genomes shed light on interconnected biogeochemical processes in an aquifer system.</title>
        <authorList>
            <person name="Anantharaman K."/>
            <person name="Brown C.T."/>
            <person name="Hug L.A."/>
            <person name="Sharon I."/>
            <person name="Castelle C.J."/>
            <person name="Probst A.J."/>
            <person name="Thomas B.C."/>
            <person name="Singh A."/>
            <person name="Wilkins M.J."/>
            <person name="Karaoz U."/>
            <person name="Brodie E.L."/>
            <person name="Williams K.H."/>
            <person name="Hubbard S.S."/>
            <person name="Banfield J.F."/>
        </authorList>
    </citation>
    <scope>NUCLEOTIDE SEQUENCE [LARGE SCALE GENOMIC DNA]</scope>
</reference>
<dbReference type="AlphaFoldDB" id="A0A1G2CM60"/>
<evidence type="ECO:0000313" key="2">
    <source>
        <dbReference type="EMBL" id="OGZ02494.1"/>
    </source>
</evidence>
<dbReference type="EMBL" id="MHLE01000030">
    <property type="protein sequence ID" value="OGZ02494.1"/>
    <property type="molecule type" value="Genomic_DNA"/>
</dbReference>
<keyword evidence="1" id="KW-1133">Transmembrane helix</keyword>